<evidence type="ECO:0000256" key="7">
    <source>
        <dbReference type="ARBA" id="ARBA00023012"/>
    </source>
</evidence>
<evidence type="ECO:0000256" key="5">
    <source>
        <dbReference type="ARBA" id="ARBA00022777"/>
    </source>
</evidence>
<dbReference type="Proteomes" id="UP000234789">
    <property type="component" value="Unassembled WGS sequence"/>
</dbReference>
<feature type="transmembrane region" description="Helical" evidence="9">
    <location>
        <begin position="137"/>
        <end position="156"/>
    </location>
</feature>
<dbReference type="GO" id="GO:0000160">
    <property type="term" value="P:phosphorelay signal transduction system"/>
    <property type="evidence" value="ECO:0007669"/>
    <property type="project" value="UniProtKB-KW"/>
</dbReference>
<feature type="transmembrane region" description="Helical" evidence="9">
    <location>
        <begin position="6"/>
        <end position="22"/>
    </location>
</feature>
<evidence type="ECO:0000259" key="10">
    <source>
        <dbReference type="PROSITE" id="PS50109"/>
    </source>
</evidence>
<sequence>MTILYLFMFLSLWTLGLTFLAFNFRRNFWIALTMLSGGMSSCAFSIHLTILPRLQPLGWLTPDVETILYQASVFMMTVYLYLFPAITSLGALWMGGVESRRARHLLASALLLPAVLNLLRHLEREPWNVFAFEEQRLLVGFYLAAAVFFFFLAYWRDGSMYSLSNKKRVAWLFSAAVVWAYVTDFLGMKRLELRMWDFRLESNNLWQLNVIMIFSLVGAILYQLIRNGFLGIKLRIERERRSYSLRAITMGVSILNHSIKNEIQKIDYLTEKAAGQLENGEAERSKESLRQIGGVTSHLLSMVESIREKSDEIVLREAAVDVREMLEGALGPMRPQLAGRGTRLESSVEDGELRGDRMHLLETVSNLLQNDADAAKGKEGTISVRAFSTRKRFIVEVRDDGAGIDPEHAPRIMEPFYTTKRNASNHGLGLSYCAQVAQKHGGAIVFPPVEPGSGTIVQLQLPASRFRARPPLAAAEQARHASSPSAASEG</sequence>
<keyword evidence="5 11" id="KW-0418">Kinase</keyword>
<dbReference type="EC" id="2.7.13.3" evidence="2"/>
<comment type="catalytic activity">
    <reaction evidence="1">
        <text>ATP + protein L-histidine = ADP + protein N-phospho-L-histidine.</text>
        <dbReference type="EC" id="2.7.13.3"/>
    </reaction>
</comment>
<evidence type="ECO:0000256" key="2">
    <source>
        <dbReference type="ARBA" id="ARBA00012438"/>
    </source>
</evidence>
<feature type="transmembrane region" description="Helical" evidence="9">
    <location>
        <begin position="29"/>
        <end position="51"/>
    </location>
</feature>
<comment type="caution">
    <text evidence="11">The sequence shown here is derived from an EMBL/GenBank/DDBJ whole genome shotgun (WGS) entry which is preliminary data.</text>
</comment>
<name>A0A2N5N5A5_9BACL</name>
<reference evidence="11 12" key="1">
    <citation type="submission" date="2017-05" db="EMBL/GenBank/DDBJ databases">
        <title>Functional genome analysis of Paenibacillus pasadenensis strain R16: insights on endophytic life style and antifungal activity.</title>
        <authorList>
            <person name="Passera A."/>
            <person name="Marcolungo L."/>
            <person name="Casati P."/>
            <person name="Brasca M."/>
            <person name="Quaglino F."/>
            <person name="Delledonne M."/>
        </authorList>
    </citation>
    <scope>NUCLEOTIDE SEQUENCE [LARGE SCALE GENOMIC DNA]</scope>
    <source>
        <strain evidence="11 12">R16</strain>
    </source>
</reference>
<proteinExistence type="predicted"/>
<keyword evidence="9" id="KW-1133">Transmembrane helix</keyword>
<dbReference type="InterPro" id="IPR036890">
    <property type="entry name" value="HATPase_C_sf"/>
</dbReference>
<keyword evidence="7" id="KW-0902">Two-component regulatory system</keyword>
<organism evidence="11 12">
    <name type="scientific">Paenibacillus pasadenensis</name>
    <dbReference type="NCBI Taxonomy" id="217090"/>
    <lineage>
        <taxon>Bacteria</taxon>
        <taxon>Bacillati</taxon>
        <taxon>Bacillota</taxon>
        <taxon>Bacilli</taxon>
        <taxon>Bacillales</taxon>
        <taxon>Paenibacillaceae</taxon>
        <taxon>Paenibacillus</taxon>
    </lineage>
</organism>
<dbReference type="InterPro" id="IPR003594">
    <property type="entry name" value="HATPase_dom"/>
</dbReference>
<feature type="compositionally biased region" description="Polar residues" evidence="8">
    <location>
        <begin position="480"/>
        <end position="490"/>
    </location>
</feature>
<evidence type="ECO:0000313" key="12">
    <source>
        <dbReference type="Proteomes" id="UP000234789"/>
    </source>
</evidence>
<dbReference type="InterPro" id="IPR005467">
    <property type="entry name" value="His_kinase_dom"/>
</dbReference>
<dbReference type="PROSITE" id="PS50109">
    <property type="entry name" value="HIS_KIN"/>
    <property type="match status" value="1"/>
</dbReference>
<keyword evidence="12" id="KW-1185">Reference proteome</keyword>
<evidence type="ECO:0000256" key="3">
    <source>
        <dbReference type="ARBA" id="ARBA00022679"/>
    </source>
</evidence>
<dbReference type="InterPro" id="IPR050980">
    <property type="entry name" value="2C_sensor_his_kinase"/>
</dbReference>
<keyword evidence="6" id="KW-0067">ATP-binding</keyword>
<protein>
    <recommendedName>
        <fullName evidence="2">histidine kinase</fullName>
        <ecNumber evidence="2">2.7.13.3</ecNumber>
    </recommendedName>
</protein>
<evidence type="ECO:0000256" key="6">
    <source>
        <dbReference type="ARBA" id="ARBA00022840"/>
    </source>
</evidence>
<feature type="transmembrane region" description="Helical" evidence="9">
    <location>
        <begin position="71"/>
        <end position="93"/>
    </location>
</feature>
<evidence type="ECO:0000256" key="1">
    <source>
        <dbReference type="ARBA" id="ARBA00000085"/>
    </source>
</evidence>
<evidence type="ECO:0000256" key="4">
    <source>
        <dbReference type="ARBA" id="ARBA00022741"/>
    </source>
</evidence>
<feature type="domain" description="Histidine kinase" evidence="10">
    <location>
        <begin position="254"/>
        <end position="465"/>
    </location>
</feature>
<feature type="transmembrane region" description="Helical" evidence="9">
    <location>
        <begin position="168"/>
        <end position="186"/>
    </location>
</feature>
<dbReference type="InterPro" id="IPR004358">
    <property type="entry name" value="Sig_transdc_His_kin-like_C"/>
</dbReference>
<keyword evidence="3" id="KW-0808">Transferase</keyword>
<evidence type="ECO:0000313" key="11">
    <source>
        <dbReference type="EMBL" id="PLT45479.1"/>
    </source>
</evidence>
<dbReference type="SUPFAM" id="SSF55874">
    <property type="entry name" value="ATPase domain of HSP90 chaperone/DNA topoisomerase II/histidine kinase"/>
    <property type="match status" value="1"/>
</dbReference>
<feature type="region of interest" description="Disordered" evidence="8">
    <location>
        <begin position="468"/>
        <end position="490"/>
    </location>
</feature>
<accession>A0A2N5N5A5</accession>
<keyword evidence="9" id="KW-0812">Transmembrane</keyword>
<dbReference type="GO" id="GO:0004673">
    <property type="term" value="F:protein histidine kinase activity"/>
    <property type="evidence" value="ECO:0007669"/>
    <property type="project" value="UniProtKB-EC"/>
</dbReference>
<gene>
    <name evidence="11" type="ORF">B8V81_3910</name>
</gene>
<feature type="transmembrane region" description="Helical" evidence="9">
    <location>
        <begin position="105"/>
        <end position="122"/>
    </location>
</feature>
<dbReference type="PANTHER" id="PTHR44936">
    <property type="entry name" value="SENSOR PROTEIN CREC"/>
    <property type="match status" value="1"/>
</dbReference>
<dbReference type="EMBL" id="NFEZ01000004">
    <property type="protein sequence ID" value="PLT45479.1"/>
    <property type="molecule type" value="Genomic_DNA"/>
</dbReference>
<feature type="transmembrane region" description="Helical" evidence="9">
    <location>
        <begin position="206"/>
        <end position="225"/>
    </location>
</feature>
<dbReference type="Pfam" id="PF02518">
    <property type="entry name" value="HATPase_c"/>
    <property type="match status" value="1"/>
</dbReference>
<evidence type="ECO:0000256" key="9">
    <source>
        <dbReference type="SAM" id="Phobius"/>
    </source>
</evidence>
<keyword evidence="9" id="KW-0472">Membrane</keyword>
<dbReference type="GO" id="GO:0005524">
    <property type="term" value="F:ATP binding"/>
    <property type="evidence" value="ECO:0007669"/>
    <property type="project" value="UniProtKB-KW"/>
</dbReference>
<evidence type="ECO:0000256" key="8">
    <source>
        <dbReference type="SAM" id="MobiDB-lite"/>
    </source>
</evidence>
<dbReference type="SMART" id="SM00387">
    <property type="entry name" value="HATPase_c"/>
    <property type="match status" value="1"/>
</dbReference>
<dbReference type="PANTHER" id="PTHR44936:SF10">
    <property type="entry name" value="SENSOR PROTEIN RSTB"/>
    <property type="match status" value="1"/>
</dbReference>
<dbReference type="Gene3D" id="3.30.565.10">
    <property type="entry name" value="Histidine kinase-like ATPase, C-terminal domain"/>
    <property type="match status" value="1"/>
</dbReference>
<dbReference type="PRINTS" id="PR00344">
    <property type="entry name" value="BCTRLSENSOR"/>
</dbReference>
<dbReference type="RefSeq" id="WP_180968494.1">
    <property type="nucleotide sequence ID" value="NZ_NFEZ01000004.1"/>
</dbReference>
<dbReference type="AlphaFoldDB" id="A0A2N5N5A5"/>
<keyword evidence="4" id="KW-0547">Nucleotide-binding</keyword>